<evidence type="ECO:0000259" key="8">
    <source>
        <dbReference type="Pfam" id="PF17745"/>
    </source>
</evidence>
<keyword evidence="3" id="KW-0539">Nucleus</keyword>
<dbReference type="GeneID" id="7049549"/>
<evidence type="ECO:0000256" key="4">
    <source>
        <dbReference type="ARBA" id="ARBA00024778"/>
    </source>
</evidence>
<evidence type="ECO:0000256" key="1">
    <source>
        <dbReference type="ARBA" id="ARBA00004123"/>
    </source>
</evidence>
<evidence type="ECO:0000259" key="7">
    <source>
        <dbReference type="Pfam" id="PF09468"/>
    </source>
</evidence>
<proteinExistence type="predicted"/>
<name>B6JVI9_SCHJY</name>
<evidence type="ECO:0000313" key="10">
    <source>
        <dbReference type="JaponicusDB" id="SJAG_00400"/>
    </source>
</evidence>
<dbReference type="Pfam" id="PF17745">
    <property type="entry name" value="Ydr279_N"/>
    <property type="match status" value="1"/>
</dbReference>
<gene>
    <name evidence="10" type="primary">rnh202</name>
    <name evidence="9" type="ORF">SJAG_00400</name>
</gene>
<organism evidence="9 11">
    <name type="scientific">Schizosaccharomyces japonicus (strain yFS275 / FY16936)</name>
    <name type="common">Fission yeast</name>
    <dbReference type="NCBI Taxonomy" id="402676"/>
    <lineage>
        <taxon>Eukaryota</taxon>
        <taxon>Fungi</taxon>
        <taxon>Dikarya</taxon>
        <taxon>Ascomycota</taxon>
        <taxon>Taphrinomycotina</taxon>
        <taxon>Schizosaccharomycetes</taxon>
        <taxon>Schizosaccharomycetales</taxon>
        <taxon>Schizosaccharomycetaceae</taxon>
        <taxon>Schizosaccharomyces</taxon>
    </lineage>
</organism>
<reference evidence="9 11" key="1">
    <citation type="journal article" date="2011" name="Science">
        <title>Comparative functional genomics of the fission yeasts.</title>
        <authorList>
            <person name="Rhind N."/>
            <person name="Chen Z."/>
            <person name="Yassour M."/>
            <person name="Thompson D.A."/>
            <person name="Haas B.J."/>
            <person name="Habib N."/>
            <person name="Wapinski I."/>
            <person name="Roy S."/>
            <person name="Lin M.F."/>
            <person name="Heiman D.I."/>
            <person name="Young S.K."/>
            <person name="Furuya K."/>
            <person name="Guo Y."/>
            <person name="Pidoux A."/>
            <person name="Chen H.M."/>
            <person name="Robbertse B."/>
            <person name="Goldberg J.M."/>
            <person name="Aoki K."/>
            <person name="Bayne E.H."/>
            <person name="Berlin A.M."/>
            <person name="Desjardins C.A."/>
            <person name="Dobbs E."/>
            <person name="Dukaj L."/>
            <person name="Fan L."/>
            <person name="FitzGerald M.G."/>
            <person name="French C."/>
            <person name="Gujja S."/>
            <person name="Hansen K."/>
            <person name="Keifenheim D."/>
            <person name="Levin J.Z."/>
            <person name="Mosher R.A."/>
            <person name="Mueller C.A."/>
            <person name="Pfiffner J."/>
            <person name="Priest M."/>
            <person name="Russ C."/>
            <person name="Smialowska A."/>
            <person name="Swoboda P."/>
            <person name="Sykes S.M."/>
            <person name="Vaughn M."/>
            <person name="Vengrova S."/>
            <person name="Yoder R."/>
            <person name="Zeng Q."/>
            <person name="Allshire R."/>
            <person name="Baulcombe D."/>
            <person name="Birren B.W."/>
            <person name="Brown W."/>
            <person name="Ekwall K."/>
            <person name="Kellis M."/>
            <person name="Leatherwood J."/>
            <person name="Levin H."/>
            <person name="Margalit H."/>
            <person name="Martienssen R."/>
            <person name="Nieduszynski C.A."/>
            <person name="Spatafora J.W."/>
            <person name="Friedman N."/>
            <person name="Dalgaard J.Z."/>
            <person name="Baumann P."/>
            <person name="Niki H."/>
            <person name="Regev A."/>
            <person name="Nusbaum C."/>
        </authorList>
    </citation>
    <scope>NUCLEOTIDE SEQUENCE [LARGE SCALE GENOMIC DNA]</scope>
    <source>
        <strain evidence="11">yFS275 / FY16936</strain>
    </source>
</reference>
<feature type="domain" description="Ribonuclease H2 subunit B wHTH" evidence="7">
    <location>
        <begin position="75"/>
        <end position="210"/>
    </location>
</feature>
<evidence type="ECO:0000256" key="5">
    <source>
        <dbReference type="ARBA" id="ARBA00033464"/>
    </source>
</evidence>
<dbReference type="Proteomes" id="UP000001744">
    <property type="component" value="Unassembled WGS sequence"/>
</dbReference>
<feature type="domain" description="Rnh202 triple barrel" evidence="8">
    <location>
        <begin position="10"/>
        <end position="70"/>
    </location>
</feature>
<evidence type="ECO:0000313" key="11">
    <source>
        <dbReference type="Proteomes" id="UP000001744"/>
    </source>
</evidence>
<dbReference type="OMA" id="YICTPVD"/>
<dbReference type="InterPro" id="IPR040456">
    <property type="entry name" value="RNase_H2_suB"/>
</dbReference>
<dbReference type="InterPro" id="IPR041195">
    <property type="entry name" value="Rnh202_N"/>
</dbReference>
<sequence length="294" mass="33125">MPGRVIVAPKGESIQFVQLLHPAEERLQWYGLRTESLLEVIQVGEECPSRSWFIGNEIVADGKVWVCSPCSLLPFVLPVLQELTWNRQNEPVRYVVLEDIKDSFAARGPAYALVLQILPNAFLRALNVACSKKESSNGMPETYQLSKKQVLTYLQQKIQVAVDNLPPSICSHLLQQLTPVEYGKNVPDDIVALAKRRCAIGFVCDGIIMPFASELTLNAEEHKQLDTYEKDIRDAKQRSQHDQFKDPSKRVLTSNNSTTKTKRSRTSESAGARKLKSVSTTNMMKISSFFKKKD</sequence>
<comment type="function">
    <text evidence="4">Non catalytic subunit of RNase H2, an endonuclease that specifically degrades the RNA of RNA:DNA hybrids. Participates in DNA replication, possibly by mediating the removal of lagging-strand Okazaki fragment RNA primers during DNA replication. Mediates the excision of single ribonucleotides from DNA:RNA duplexes.</text>
</comment>
<keyword evidence="11" id="KW-1185">Reference proteome</keyword>
<dbReference type="GO" id="GO:0006401">
    <property type="term" value="P:RNA catabolic process"/>
    <property type="evidence" value="ECO:0000318"/>
    <property type="project" value="GO_Central"/>
</dbReference>
<feature type="compositionally biased region" description="Basic and acidic residues" evidence="6">
    <location>
        <begin position="234"/>
        <end position="249"/>
    </location>
</feature>
<dbReference type="AlphaFoldDB" id="B6JVI9"/>
<protein>
    <recommendedName>
        <fullName evidence="2">Ribonuclease H2 subunit B</fullName>
    </recommendedName>
    <alternativeName>
        <fullName evidence="5">Ribonuclease HI subunit B</fullName>
    </alternativeName>
</protein>
<evidence type="ECO:0000313" key="9">
    <source>
        <dbReference type="EMBL" id="EEB05390.1"/>
    </source>
</evidence>
<accession>B6JVI9</accession>
<dbReference type="STRING" id="402676.B6JVI9"/>
<dbReference type="HOGENOM" id="CLU_950457_0_0_1"/>
<dbReference type="Pfam" id="PF09468">
    <property type="entry name" value="RNase_H2-Ydr279"/>
    <property type="match status" value="1"/>
</dbReference>
<dbReference type="VEuPathDB" id="FungiDB:SJAG_00400"/>
<dbReference type="InterPro" id="IPR019024">
    <property type="entry name" value="RNase_H2_suB_wHTH"/>
</dbReference>
<dbReference type="EMBL" id="KE651166">
    <property type="protein sequence ID" value="EEB05390.1"/>
    <property type="molecule type" value="Genomic_DNA"/>
</dbReference>
<dbReference type="OrthoDB" id="29098at2759"/>
<dbReference type="GO" id="GO:0005654">
    <property type="term" value="C:nucleoplasm"/>
    <property type="evidence" value="ECO:0000318"/>
    <property type="project" value="GO_Central"/>
</dbReference>
<evidence type="ECO:0000256" key="3">
    <source>
        <dbReference type="ARBA" id="ARBA00023242"/>
    </source>
</evidence>
<dbReference type="JaponicusDB" id="SJAG_00400">
    <property type="gene designation" value="rnh202"/>
</dbReference>
<dbReference type="PANTHER" id="PTHR13383">
    <property type="entry name" value="RIBONUCLEASE H2 SUBUNIT B"/>
    <property type="match status" value="1"/>
</dbReference>
<dbReference type="Gene3D" id="2.20.25.530">
    <property type="match status" value="1"/>
</dbReference>
<dbReference type="Gene3D" id="1.10.20.120">
    <property type="match status" value="1"/>
</dbReference>
<comment type="subcellular location">
    <subcellularLocation>
        <location evidence="1">Nucleus</location>
    </subcellularLocation>
</comment>
<evidence type="ECO:0000256" key="6">
    <source>
        <dbReference type="SAM" id="MobiDB-lite"/>
    </source>
</evidence>
<dbReference type="RefSeq" id="XP_002171683.1">
    <property type="nucleotide sequence ID" value="XM_002171647.2"/>
</dbReference>
<dbReference type="PANTHER" id="PTHR13383:SF11">
    <property type="entry name" value="RIBONUCLEASE H2 SUBUNIT B"/>
    <property type="match status" value="1"/>
</dbReference>
<dbReference type="GO" id="GO:0032299">
    <property type="term" value="C:ribonuclease H2 complex"/>
    <property type="evidence" value="ECO:0000318"/>
    <property type="project" value="GO_Central"/>
</dbReference>
<evidence type="ECO:0000256" key="2">
    <source>
        <dbReference type="ARBA" id="ARBA00019062"/>
    </source>
</evidence>
<feature type="region of interest" description="Disordered" evidence="6">
    <location>
        <begin position="234"/>
        <end position="277"/>
    </location>
</feature>
<dbReference type="eggNOG" id="KOG4705">
    <property type="taxonomic scope" value="Eukaryota"/>
</dbReference>